<keyword evidence="2" id="KW-1133">Transmembrane helix</keyword>
<reference evidence="3 4" key="1">
    <citation type="submission" date="2020-08" db="EMBL/GenBank/DDBJ databases">
        <authorList>
            <person name="Newling K."/>
            <person name="Davey J."/>
            <person name="Forrester S."/>
        </authorList>
    </citation>
    <scope>NUCLEOTIDE SEQUENCE [LARGE SCALE GENOMIC DNA]</scope>
    <source>
        <strain evidence="4">Crithidia deanei Carvalho (ATCC PRA-265)</strain>
    </source>
</reference>
<feature type="region of interest" description="Disordered" evidence="1">
    <location>
        <begin position="290"/>
        <end position="372"/>
    </location>
</feature>
<feature type="transmembrane region" description="Helical" evidence="2">
    <location>
        <begin position="6"/>
        <end position="30"/>
    </location>
</feature>
<evidence type="ECO:0000256" key="2">
    <source>
        <dbReference type="SAM" id="Phobius"/>
    </source>
</evidence>
<organism evidence="3 4">
    <name type="scientific">Angomonas deanei</name>
    <dbReference type="NCBI Taxonomy" id="59799"/>
    <lineage>
        <taxon>Eukaryota</taxon>
        <taxon>Discoba</taxon>
        <taxon>Euglenozoa</taxon>
        <taxon>Kinetoplastea</taxon>
        <taxon>Metakinetoplastina</taxon>
        <taxon>Trypanosomatida</taxon>
        <taxon>Trypanosomatidae</taxon>
        <taxon>Strigomonadinae</taxon>
        <taxon>Angomonas</taxon>
    </lineage>
</organism>
<proteinExistence type="predicted"/>
<dbReference type="Proteomes" id="UP000515908">
    <property type="component" value="Chromosome 02"/>
</dbReference>
<gene>
    <name evidence="3" type="ORF">ADEAN_000122800</name>
</gene>
<dbReference type="AlphaFoldDB" id="A0A7G2C2Q2"/>
<dbReference type="EMBL" id="LR877146">
    <property type="protein sequence ID" value="CAD2213785.1"/>
    <property type="molecule type" value="Genomic_DNA"/>
</dbReference>
<keyword evidence="4" id="KW-1185">Reference proteome</keyword>
<keyword evidence="2" id="KW-0812">Transmembrane</keyword>
<evidence type="ECO:0000313" key="4">
    <source>
        <dbReference type="Proteomes" id="UP000515908"/>
    </source>
</evidence>
<keyword evidence="2" id="KW-0472">Membrane</keyword>
<feature type="compositionally biased region" description="Acidic residues" evidence="1">
    <location>
        <begin position="167"/>
        <end position="181"/>
    </location>
</feature>
<dbReference type="VEuPathDB" id="TriTrypDB:ADEAN_000122800"/>
<evidence type="ECO:0000313" key="3">
    <source>
        <dbReference type="EMBL" id="CAD2213785.1"/>
    </source>
</evidence>
<evidence type="ECO:0000256" key="1">
    <source>
        <dbReference type="SAM" id="MobiDB-lite"/>
    </source>
</evidence>
<protein>
    <submittedName>
        <fullName evidence="3">Uncharacterized protein</fullName>
    </submittedName>
</protein>
<sequence>MVSGTSLGIGLGVALGVVALIAIVLVLVGICTSSRRTNDLEMELQRRRETLRERQRAEQQQWRQRRLRDVVLVLVERGEAIEGLSLAFQLPGPGRTEVSARRQLRNAKSMSAITASDALYDEEIRKVLAMPLDKLLENGRPPDCEEAPDIMNLLLQGKEVEVASSSDSDEYTTETDEEDDSAPLPNSNGGEHSDPSVRPETPATFVDKTEEAEDESDLTSAERARRRVQREKEELIIRELHAEQKNRKRRRRTAEEVYGPSAAYTYNAENDIYNDDMVGSPVLVLDASINPNKESSSKFSIMSPFKSKKNRGNSKSAFDGKTPPVYDPTGDNDALYRSVNSPVKLTASPKKRNKGKQESAPGDTGQNSSEPY</sequence>
<dbReference type="OrthoDB" id="267328at2759"/>
<name>A0A7G2C2Q2_9TRYP</name>
<accession>A0A7G2C2Q2</accession>
<feature type="compositionally biased region" description="Polar residues" evidence="1">
    <location>
        <begin position="290"/>
        <end position="300"/>
    </location>
</feature>
<feature type="region of interest" description="Disordered" evidence="1">
    <location>
        <begin position="161"/>
        <end position="229"/>
    </location>
</feature>